<proteinExistence type="predicted"/>
<keyword evidence="2" id="KW-1185">Reference proteome</keyword>
<evidence type="ECO:0008006" key="3">
    <source>
        <dbReference type="Google" id="ProtNLM"/>
    </source>
</evidence>
<dbReference type="EMBL" id="BAABCW010000017">
    <property type="protein sequence ID" value="GAA3517177.1"/>
    <property type="molecule type" value="Genomic_DNA"/>
</dbReference>
<evidence type="ECO:0000313" key="2">
    <source>
        <dbReference type="Proteomes" id="UP001500459"/>
    </source>
</evidence>
<accession>A0ABP6UTW0</accession>
<organism evidence="1 2">
    <name type="scientific">Aquimarina addita</name>
    <dbReference type="NCBI Taxonomy" id="870485"/>
    <lineage>
        <taxon>Bacteria</taxon>
        <taxon>Pseudomonadati</taxon>
        <taxon>Bacteroidota</taxon>
        <taxon>Flavobacteriia</taxon>
        <taxon>Flavobacteriales</taxon>
        <taxon>Flavobacteriaceae</taxon>
        <taxon>Aquimarina</taxon>
    </lineage>
</organism>
<reference evidence="2" key="1">
    <citation type="journal article" date="2019" name="Int. J. Syst. Evol. Microbiol.">
        <title>The Global Catalogue of Microorganisms (GCM) 10K type strain sequencing project: providing services to taxonomists for standard genome sequencing and annotation.</title>
        <authorList>
            <consortium name="The Broad Institute Genomics Platform"/>
            <consortium name="The Broad Institute Genome Sequencing Center for Infectious Disease"/>
            <person name="Wu L."/>
            <person name="Ma J."/>
        </authorList>
    </citation>
    <scope>NUCLEOTIDE SEQUENCE [LARGE SCALE GENOMIC DNA]</scope>
    <source>
        <strain evidence="2">JCM 17106</strain>
    </source>
</reference>
<name>A0ABP6UTW0_9FLAO</name>
<comment type="caution">
    <text evidence="1">The sequence shown here is derived from an EMBL/GenBank/DDBJ whole genome shotgun (WGS) entry which is preliminary data.</text>
</comment>
<sequence length="373" mass="43503">MMDIKWVHSDDIPEGLVKSFCHLFEATHKEAPIKNVTTKLKIIQVSPTIYFPVTINDTEWNTSFVCSPYTAYIHYAKDEIKRKIKNPLVRSPLLFIIFLISKWFKKGLLNKNVHVNNFLLSTNPYPVWDGATIKQITTFIKKEFPEHAIIFRSLNQYQHTHLLGVFKQENYTLIGSRQVYIFDLPYTDWLQRKNNKLDNKLIKKKELTFIDHTGMAVYLDQALSLYNDLYLKKYSTYNPQFTLRYFEHCYKENMILFQGYKDENNQLKAFSGLFILDQTITSPLVGYDTKAPQKEGLYIHAAQLAILHKFKSGLLANLSSGASGFKRFRGGVASIEYSAIYIKHLPRKRRVIWKLLAIISNKIGVPIIRKYKL</sequence>
<gene>
    <name evidence="1" type="ORF">GCM10022393_34070</name>
</gene>
<evidence type="ECO:0000313" key="1">
    <source>
        <dbReference type="EMBL" id="GAA3517177.1"/>
    </source>
</evidence>
<dbReference type="Proteomes" id="UP001500459">
    <property type="component" value="Unassembled WGS sequence"/>
</dbReference>
<protein>
    <recommendedName>
        <fullName evidence="3">BioF2-like acetyltransferase domain-containing protein</fullName>
    </recommendedName>
</protein>
<dbReference type="RefSeq" id="WP_344929495.1">
    <property type="nucleotide sequence ID" value="NZ_BAABCW010000017.1"/>
</dbReference>